<dbReference type="RefSeq" id="WP_067470895.1">
    <property type="nucleotide sequence ID" value="NZ_CP015961.1"/>
</dbReference>
<evidence type="ECO:0000313" key="2">
    <source>
        <dbReference type="EMBL" id="ANI94094.1"/>
    </source>
</evidence>
<gene>
    <name evidence="2" type="ORF">BJL86_3335</name>
</gene>
<dbReference type="OrthoDB" id="4924750at2"/>
<dbReference type="AlphaFoldDB" id="A0A173LQP1"/>
<dbReference type="STRING" id="499555.BJL86_3335"/>
<accession>A0A173LQP1</accession>
<evidence type="ECO:0008006" key="4">
    <source>
        <dbReference type="Google" id="ProtNLM"/>
    </source>
</evidence>
<dbReference type="Proteomes" id="UP000186104">
    <property type="component" value="Chromosome"/>
</dbReference>
<proteinExistence type="predicted"/>
<keyword evidence="3" id="KW-1185">Reference proteome</keyword>
<reference evidence="2 3" key="1">
    <citation type="submission" date="2016-06" db="EMBL/GenBank/DDBJ databases">
        <title>Complete genome sequence of a saline-alkali tolerant type strain Dietzia timorensis ID05-A0528T.</title>
        <authorList>
            <person name="Wu X."/>
        </authorList>
    </citation>
    <scope>NUCLEOTIDE SEQUENCE [LARGE SCALE GENOMIC DNA]</scope>
    <source>
        <strain evidence="2 3">ID05-A0528</strain>
    </source>
</reference>
<evidence type="ECO:0000313" key="3">
    <source>
        <dbReference type="Proteomes" id="UP000186104"/>
    </source>
</evidence>
<sequence>MSRVILAVGAEARGLADLGYPVAAPGRDLERAVAGLAAGGAGAMSCDPLVVVPMGFGREPTLTADCARTLAAIRARDEREPGAGSPIALSEPLGGSAELIAYLRAAMRRHGHSGAALVVSPSIDPFADAELFRVARLARQYGTPELVEVAFDGGAEPDPALEAGLERCRLLGSPRPTLIPAHLGPAPGLGTGAPLPGAAEYLCSPAVLRSLISTRVAAAVHRLSHGDDGIHAGSHAEDGHGYAHSHTDADGTIYTHSH</sequence>
<feature type="region of interest" description="Disordered" evidence="1">
    <location>
        <begin position="230"/>
        <end position="258"/>
    </location>
</feature>
<evidence type="ECO:0000256" key="1">
    <source>
        <dbReference type="SAM" id="MobiDB-lite"/>
    </source>
</evidence>
<name>A0A173LQP1_9ACTN</name>
<organism evidence="2 3">
    <name type="scientific">Dietzia timorensis</name>
    <dbReference type="NCBI Taxonomy" id="499555"/>
    <lineage>
        <taxon>Bacteria</taxon>
        <taxon>Bacillati</taxon>
        <taxon>Actinomycetota</taxon>
        <taxon>Actinomycetes</taxon>
        <taxon>Mycobacteriales</taxon>
        <taxon>Dietziaceae</taxon>
        <taxon>Dietzia</taxon>
    </lineage>
</organism>
<feature type="compositionally biased region" description="Basic and acidic residues" evidence="1">
    <location>
        <begin position="230"/>
        <end position="249"/>
    </location>
</feature>
<dbReference type="KEGG" id="dtm:BJL86_3335"/>
<dbReference type="EMBL" id="CP015961">
    <property type="protein sequence ID" value="ANI94094.1"/>
    <property type="molecule type" value="Genomic_DNA"/>
</dbReference>
<protein>
    <recommendedName>
        <fullName evidence="4">Cobalamin biosynthesis protein CbiX</fullName>
    </recommendedName>
</protein>